<proteinExistence type="predicted"/>
<sequence>MSRKEREGGRGANVEKDLGRFTSCRYRLDADTAQSLKTMIGKVLPHVSGVPAEVIISKYSIEDTVKLRQLLVDLAAGLLADRKWPVHTTRDKQNRIVQNLACNNVVTFVNEKGWGVPTSVLVFMCDPFFSPEETKDLIDYLLREANVRLKNLGIDMALPLDPKRDQLKANFC</sequence>
<organism evidence="1 2">
    <name type="scientific">Candidatus Collierbacteria bacterium RIFCSPHIGHO2_02_FULL_49_10</name>
    <dbReference type="NCBI Taxonomy" id="1817723"/>
    <lineage>
        <taxon>Bacteria</taxon>
        <taxon>Candidatus Collieribacteriota</taxon>
    </lineage>
</organism>
<dbReference type="EMBL" id="MFAH01000012">
    <property type="protein sequence ID" value="OGD71921.1"/>
    <property type="molecule type" value="Genomic_DNA"/>
</dbReference>
<gene>
    <name evidence="1" type="ORF">A3D09_00310</name>
</gene>
<evidence type="ECO:0000313" key="1">
    <source>
        <dbReference type="EMBL" id="OGD71921.1"/>
    </source>
</evidence>
<reference evidence="1 2" key="1">
    <citation type="journal article" date="2016" name="Nat. Commun.">
        <title>Thousands of microbial genomes shed light on interconnected biogeochemical processes in an aquifer system.</title>
        <authorList>
            <person name="Anantharaman K."/>
            <person name="Brown C.T."/>
            <person name="Hug L.A."/>
            <person name="Sharon I."/>
            <person name="Castelle C.J."/>
            <person name="Probst A.J."/>
            <person name="Thomas B.C."/>
            <person name="Singh A."/>
            <person name="Wilkins M.J."/>
            <person name="Karaoz U."/>
            <person name="Brodie E.L."/>
            <person name="Williams K.H."/>
            <person name="Hubbard S.S."/>
            <person name="Banfield J.F."/>
        </authorList>
    </citation>
    <scope>NUCLEOTIDE SEQUENCE [LARGE SCALE GENOMIC DNA]</scope>
</reference>
<protein>
    <submittedName>
        <fullName evidence="1">Uncharacterized protein</fullName>
    </submittedName>
</protein>
<name>A0A1F5EWZ7_9BACT</name>
<comment type="caution">
    <text evidence="1">The sequence shown here is derived from an EMBL/GenBank/DDBJ whole genome shotgun (WGS) entry which is preliminary data.</text>
</comment>
<evidence type="ECO:0000313" key="2">
    <source>
        <dbReference type="Proteomes" id="UP000177390"/>
    </source>
</evidence>
<dbReference type="Proteomes" id="UP000177390">
    <property type="component" value="Unassembled WGS sequence"/>
</dbReference>
<accession>A0A1F5EWZ7</accession>
<dbReference type="AlphaFoldDB" id="A0A1F5EWZ7"/>